<dbReference type="InterPro" id="IPR027385">
    <property type="entry name" value="Beta-barrel_OMP"/>
</dbReference>
<dbReference type="RefSeq" id="WP_253565367.1">
    <property type="nucleotide sequence ID" value="NZ_JAMZEK010000001.1"/>
</dbReference>
<dbReference type="EMBL" id="JAMZEK010000001">
    <property type="protein sequence ID" value="MCP1373609.1"/>
    <property type="molecule type" value="Genomic_DNA"/>
</dbReference>
<evidence type="ECO:0000313" key="4">
    <source>
        <dbReference type="EMBL" id="MCP1373609.1"/>
    </source>
</evidence>
<sequence>MFRKLAVAFLAATTFVSAARATEPQYFVDIGAGSARAQLGHPTGTGYRRNGSDVASALRVGVQWRGPVRWGVETGLIYLGKFSDSYNLPGATVQDQVQVSAGLLGATATWRADAPWYVTAHAGLLHGWLDVSSQVRPPIYVASSNGMTAGNGWYAGVGGGYDLSDRFSVGLHYDFHHLNASRNGVRMDGHVGTLMLQLEYRY</sequence>
<dbReference type="SUPFAM" id="SSF56925">
    <property type="entry name" value="OMPA-like"/>
    <property type="match status" value="1"/>
</dbReference>
<keyword evidence="1 2" id="KW-0732">Signal</keyword>
<evidence type="ECO:0000259" key="3">
    <source>
        <dbReference type="Pfam" id="PF13505"/>
    </source>
</evidence>
<protein>
    <submittedName>
        <fullName evidence="4">Outer membrane beta-barrel protein</fullName>
    </submittedName>
</protein>
<evidence type="ECO:0000313" key="5">
    <source>
        <dbReference type="Proteomes" id="UP001204615"/>
    </source>
</evidence>
<feature type="chain" id="PRO_5046231434" evidence="2">
    <location>
        <begin position="22"/>
        <end position="202"/>
    </location>
</feature>
<dbReference type="Pfam" id="PF13505">
    <property type="entry name" value="OMP_b-brl"/>
    <property type="match status" value="1"/>
</dbReference>
<comment type="caution">
    <text evidence="4">The sequence shown here is derived from an EMBL/GenBank/DDBJ whole genome shotgun (WGS) entry which is preliminary data.</text>
</comment>
<reference evidence="4 5" key="1">
    <citation type="submission" date="2022-06" db="EMBL/GenBank/DDBJ databases">
        <title>Dyella sp. Sa strain:Sa Genome sequencing.</title>
        <authorList>
            <person name="Park S."/>
        </authorList>
    </citation>
    <scope>NUCLEOTIDE SEQUENCE [LARGE SCALE GENOMIC DNA]</scope>
    <source>
        <strain evidence="4 5">Sa</strain>
    </source>
</reference>
<organism evidence="4 5">
    <name type="scientific">Dyella lutea</name>
    <dbReference type="NCBI Taxonomy" id="2950441"/>
    <lineage>
        <taxon>Bacteria</taxon>
        <taxon>Pseudomonadati</taxon>
        <taxon>Pseudomonadota</taxon>
        <taxon>Gammaproteobacteria</taxon>
        <taxon>Lysobacterales</taxon>
        <taxon>Rhodanobacteraceae</taxon>
        <taxon>Dyella</taxon>
    </lineage>
</organism>
<dbReference type="InterPro" id="IPR011250">
    <property type="entry name" value="OMP/PagP_B-barrel"/>
</dbReference>
<gene>
    <name evidence="4" type="ORF">NC595_06000</name>
</gene>
<evidence type="ECO:0000256" key="1">
    <source>
        <dbReference type="ARBA" id="ARBA00022729"/>
    </source>
</evidence>
<proteinExistence type="predicted"/>
<keyword evidence="5" id="KW-1185">Reference proteome</keyword>
<feature type="signal peptide" evidence="2">
    <location>
        <begin position="1"/>
        <end position="21"/>
    </location>
</feature>
<feature type="domain" description="Outer membrane protein beta-barrel" evidence="3">
    <location>
        <begin position="9"/>
        <end position="189"/>
    </location>
</feature>
<dbReference type="Gene3D" id="2.40.160.20">
    <property type="match status" value="1"/>
</dbReference>
<evidence type="ECO:0000256" key="2">
    <source>
        <dbReference type="SAM" id="SignalP"/>
    </source>
</evidence>
<dbReference type="Proteomes" id="UP001204615">
    <property type="component" value="Unassembled WGS sequence"/>
</dbReference>
<accession>A0ABT1F8B7</accession>
<name>A0ABT1F8B7_9GAMM</name>